<keyword evidence="2" id="KW-1185">Reference proteome</keyword>
<organism evidence="1 2">
    <name type="scientific">Glomus cerebriforme</name>
    <dbReference type="NCBI Taxonomy" id="658196"/>
    <lineage>
        <taxon>Eukaryota</taxon>
        <taxon>Fungi</taxon>
        <taxon>Fungi incertae sedis</taxon>
        <taxon>Mucoromycota</taxon>
        <taxon>Glomeromycotina</taxon>
        <taxon>Glomeromycetes</taxon>
        <taxon>Glomerales</taxon>
        <taxon>Glomeraceae</taxon>
        <taxon>Glomus</taxon>
    </lineage>
</organism>
<dbReference type="Proteomes" id="UP000265703">
    <property type="component" value="Unassembled WGS sequence"/>
</dbReference>
<dbReference type="EMBL" id="QKYT01001313">
    <property type="protein sequence ID" value="RIA79413.1"/>
    <property type="molecule type" value="Genomic_DNA"/>
</dbReference>
<evidence type="ECO:0008006" key="3">
    <source>
        <dbReference type="Google" id="ProtNLM"/>
    </source>
</evidence>
<evidence type="ECO:0000313" key="1">
    <source>
        <dbReference type="EMBL" id="RIA79413.1"/>
    </source>
</evidence>
<evidence type="ECO:0000313" key="2">
    <source>
        <dbReference type="Proteomes" id="UP000265703"/>
    </source>
</evidence>
<dbReference type="InterPro" id="IPR032675">
    <property type="entry name" value="LRR_dom_sf"/>
</dbReference>
<gene>
    <name evidence="1" type="ORF">C1645_882679</name>
</gene>
<sequence length="489" mass="58191">MSQLNNDILFLIFEELQDDSKSLFSCLLVNRIWCKNAIPILWMNPWRYSINYRNKSYLFAIIASYLPNDIKKFLLSQGIKFCQISKPLLFNYLSFCESFNVNILNEVIISSGTTLDYNQFILQEEFYNVLISTSPMLNYLDIRSISQQIFHFPEVKARLETLYELICDTSIGSVYLYGLARICKNIQKLGIINNTIKVNHGVAKLIEMQEDLKIFEWEDDFEEDYFIDDPYEETLLALEKKADNLNHFKIFFQHVDYEHTVLQEVLPKFYKLKTLIIVDDFIYYFTHQLRMFYIEILCVDFISINTASGIIENSGGHLKKLLLFKLYDYMFETNFNKDSLDYIHKICEHCPSIEFLSLAFPSTKKHFTEFEKLLKVCQNLKSLFINIFNINEFINKVETKNALKIGEELLKLLIRSAPTNLREIRFFNYFRFSLQTLEEFFKQWRGRPALSVLTSDRIYREEDYINLINKYKNEGVIKDFRFVLKDEIY</sequence>
<name>A0A397RZ08_9GLOM</name>
<comment type="caution">
    <text evidence="1">The sequence shown here is derived from an EMBL/GenBank/DDBJ whole genome shotgun (WGS) entry which is preliminary data.</text>
</comment>
<proteinExistence type="predicted"/>
<dbReference type="Gene3D" id="3.80.10.10">
    <property type="entry name" value="Ribonuclease Inhibitor"/>
    <property type="match status" value="1"/>
</dbReference>
<dbReference type="AlphaFoldDB" id="A0A397RZ08"/>
<reference evidence="1 2" key="1">
    <citation type="submission" date="2018-06" db="EMBL/GenBank/DDBJ databases">
        <title>Comparative genomics reveals the genomic features of Rhizophagus irregularis, R. cerebriforme, R. diaphanum and Gigaspora rosea, and their symbiotic lifestyle signature.</title>
        <authorList>
            <person name="Morin E."/>
            <person name="San Clemente H."/>
            <person name="Chen E.C.H."/>
            <person name="De La Providencia I."/>
            <person name="Hainaut M."/>
            <person name="Kuo A."/>
            <person name="Kohler A."/>
            <person name="Murat C."/>
            <person name="Tang N."/>
            <person name="Roy S."/>
            <person name="Loubradou J."/>
            <person name="Henrissat B."/>
            <person name="Grigoriev I.V."/>
            <person name="Corradi N."/>
            <person name="Roux C."/>
            <person name="Martin F.M."/>
        </authorList>
    </citation>
    <scope>NUCLEOTIDE SEQUENCE [LARGE SCALE GENOMIC DNA]</scope>
    <source>
        <strain evidence="1 2">DAOM 227022</strain>
    </source>
</reference>
<dbReference type="SUPFAM" id="SSF52047">
    <property type="entry name" value="RNI-like"/>
    <property type="match status" value="1"/>
</dbReference>
<accession>A0A397RZ08</accession>
<dbReference type="OrthoDB" id="2338937at2759"/>
<protein>
    <recommendedName>
        <fullName evidence="3">F-box domain-containing protein</fullName>
    </recommendedName>
</protein>